<protein>
    <recommendedName>
        <fullName evidence="3">Secreted protein</fullName>
    </recommendedName>
</protein>
<dbReference type="AlphaFoldDB" id="A0A0K0ES11"/>
<evidence type="ECO:0008006" key="3">
    <source>
        <dbReference type="Google" id="ProtNLM"/>
    </source>
</evidence>
<dbReference type="WBParaSite" id="SSTP_0001224000.1">
    <property type="protein sequence ID" value="SSTP_0001224000.1"/>
    <property type="gene ID" value="SSTP_0001224000"/>
</dbReference>
<accession>A0A0K0ES11</accession>
<keyword evidence="1" id="KW-0732">Signal</keyword>
<sequence length="78" mass="9068">MNILANVSLFFFLIIQFLIGINHGKTNLNNSFSVCYNLAHLNHNLKTPQYHNATASFFAKYQKPDYFHHCHAKSTSYF</sequence>
<reference evidence="2" key="1">
    <citation type="submission" date="2015-08" db="UniProtKB">
        <authorList>
            <consortium name="WormBaseParasite"/>
        </authorList>
    </citation>
    <scope>IDENTIFICATION</scope>
</reference>
<organism evidence="2">
    <name type="scientific">Strongyloides stercoralis</name>
    <name type="common">Threadworm</name>
    <dbReference type="NCBI Taxonomy" id="6248"/>
    <lineage>
        <taxon>Eukaryota</taxon>
        <taxon>Metazoa</taxon>
        <taxon>Ecdysozoa</taxon>
        <taxon>Nematoda</taxon>
        <taxon>Chromadorea</taxon>
        <taxon>Rhabditida</taxon>
        <taxon>Tylenchina</taxon>
        <taxon>Panagrolaimomorpha</taxon>
        <taxon>Strongyloidoidea</taxon>
        <taxon>Strongyloididae</taxon>
        <taxon>Strongyloides</taxon>
    </lineage>
</organism>
<evidence type="ECO:0000313" key="2">
    <source>
        <dbReference type="WBParaSite" id="SSTP_0001224000.1"/>
    </source>
</evidence>
<proteinExistence type="predicted"/>
<name>A0A0K0ES11_STRER</name>
<evidence type="ECO:0000256" key="1">
    <source>
        <dbReference type="SAM" id="SignalP"/>
    </source>
</evidence>
<feature type="chain" id="PRO_5005328516" description="Secreted protein" evidence="1">
    <location>
        <begin position="25"/>
        <end position="78"/>
    </location>
</feature>
<feature type="signal peptide" evidence="1">
    <location>
        <begin position="1"/>
        <end position="24"/>
    </location>
</feature>